<name>A0A418SID5_9RHOB</name>
<evidence type="ECO:0000313" key="2">
    <source>
        <dbReference type="EMBL" id="QPM91084.1"/>
    </source>
</evidence>
<protein>
    <recommendedName>
        <fullName evidence="1">Endonuclease/exonuclease/phosphatase domain-containing protein</fullName>
    </recommendedName>
</protein>
<dbReference type="GO" id="GO:0003824">
    <property type="term" value="F:catalytic activity"/>
    <property type="evidence" value="ECO:0007669"/>
    <property type="project" value="InterPro"/>
</dbReference>
<evidence type="ECO:0000313" key="3">
    <source>
        <dbReference type="Proteomes" id="UP000283786"/>
    </source>
</evidence>
<sequence length="335" mass="35742">MGKAWRWLLALGTIALTTGAAADPRTLRIAYYDTELEAEGPGLLLRDLLAGKDPRFAALGQVVARVDPDILVLAGIDYDAENRALSALNAGFAAPYPHLFAARPNSGVPTGLDLDRNGRLGEARDAQGYGRFNGAAGLAVLSRLPLGPARSFSELLWQDLPGSLMQPDDTGRDHQRLSSVGHWLIPAGPLTLGIFRATTPVFDGPEDRNGRRNADEIRFWQLLLAGEFGPPPAFPVVIGGANLDPAKGDGRREAIHALLADPALQDPRPTDGQGEVATVDWGGAGPGRMRVDYVLPSAALQVVGSGVYWPVESSLAEAPQLVGRHRLVWVDILKP</sequence>
<dbReference type="Pfam" id="PF03372">
    <property type="entry name" value="Exo_endo_phos"/>
    <property type="match status" value="1"/>
</dbReference>
<dbReference type="Gene3D" id="3.60.10.10">
    <property type="entry name" value="Endonuclease/exonuclease/phosphatase"/>
    <property type="match status" value="1"/>
</dbReference>
<evidence type="ECO:0000259" key="1">
    <source>
        <dbReference type="Pfam" id="PF03372"/>
    </source>
</evidence>
<dbReference type="InterPro" id="IPR005135">
    <property type="entry name" value="Endo/exonuclease/phosphatase"/>
</dbReference>
<organism evidence="2 3">
    <name type="scientific">Pseudooceanicola algae</name>
    <dbReference type="NCBI Taxonomy" id="1537215"/>
    <lineage>
        <taxon>Bacteria</taxon>
        <taxon>Pseudomonadati</taxon>
        <taxon>Pseudomonadota</taxon>
        <taxon>Alphaproteobacteria</taxon>
        <taxon>Rhodobacterales</taxon>
        <taxon>Paracoccaceae</taxon>
        <taxon>Pseudooceanicola</taxon>
    </lineage>
</organism>
<dbReference type="AlphaFoldDB" id="A0A418SID5"/>
<dbReference type="SUPFAM" id="SSF56219">
    <property type="entry name" value="DNase I-like"/>
    <property type="match status" value="1"/>
</dbReference>
<dbReference type="EMBL" id="CP060436">
    <property type="protein sequence ID" value="QPM91084.1"/>
    <property type="molecule type" value="Genomic_DNA"/>
</dbReference>
<dbReference type="RefSeq" id="WP_119838563.1">
    <property type="nucleotide sequence ID" value="NZ_CP060436.1"/>
</dbReference>
<feature type="domain" description="Endonuclease/exonuclease/phosphatase" evidence="1">
    <location>
        <begin position="51"/>
        <end position="312"/>
    </location>
</feature>
<keyword evidence="3" id="KW-1185">Reference proteome</keyword>
<proteinExistence type="predicted"/>
<gene>
    <name evidence="2" type="ORF">PSAL_023330</name>
</gene>
<dbReference type="KEGG" id="palw:PSAL_023330"/>
<dbReference type="Proteomes" id="UP000283786">
    <property type="component" value="Chromosome"/>
</dbReference>
<accession>A0A418SID5</accession>
<dbReference type="InterPro" id="IPR036691">
    <property type="entry name" value="Endo/exonu/phosph_ase_sf"/>
</dbReference>
<dbReference type="OrthoDB" id="292013at2"/>
<reference evidence="2 3" key="1">
    <citation type="submission" date="2020-08" db="EMBL/GenBank/DDBJ databases">
        <title>Genome sequence of Rhodobacteraceae bacterium Lw-13e.</title>
        <authorList>
            <person name="Poehlein A."/>
            <person name="Wolter L."/>
            <person name="Daniel R."/>
            <person name="Brinkhoff T."/>
        </authorList>
    </citation>
    <scope>NUCLEOTIDE SEQUENCE [LARGE SCALE GENOMIC DNA]</scope>
    <source>
        <strain evidence="2 3">Lw-13e</strain>
    </source>
</reference>